<dbReference type="GO" id="GO:0003904">
    <property type="term" value="F:deoxyribodipyrimidine photo-lyase activity"/>
    <property type="evidence" value="ECO:0007669"/>
    <property type="project" value="TreeGrafter"/>
</dbReference>
<dbReference type="PROSITE" id="PS51645">
    <property type="entry name" value="PHR_CRY_ALPHA_BETA"/>
    <property type="match status" value="1"/>
</dbReference>
<dbReference type="Proteomes" id="UP000018201">
    <property type="component" value="Unassembled WGS sequence"/>
</dbReference>
<feature type="compositionally biased region" description="Basic residues" evidence="1">
    <location>
        <begin position="15"/>
        <end position="24"/>
    </location>
</feature>
<gene>
    <name evidence="3" type="ORF">EPH_0023170</name>
</gene>
<dbReference type="InterPro" id="IPR014729">
    <property type="entry name" value="Rossmann-like_a/b/a_fold"/>
</dbReference>
<dbReference type="SUPFAM" id="SSF52425">
    <property type="entry name" value="Cryptochrome/photolyase, N-terminal domain"/>
    <property type="match status" value="1"/>
</dbReference>
<organism evidence="3 4">
    <name type="scientific">Eimeria praecox</name>
    <dbReference type="NCBI Taxonomy" id="51316"/>
    <lineage>
        <taxon>Eukaryota</taxon>
        <taxon>Sar</taxon>
        <taxon>Alveolata</taxon>
        <taxon>Apicomplexa</taxon>
        <taxon>Conoidasida</taxon>
        <taxon>Coccidia</taxon>
        <taxon>Eucoccidiorida</taxon>
        <taxon>Eimeriorina</taxon>
        <taxon>Eimeriidae</taxon>
        <taxon>Eimeria</taxon>
    </lineage>
</organism>
<sequence length="208" mass="22544">MPSGDPKEKQETSRSKRRKPHPKSPSKESLPESPSRPRKKAPLEASTAPTNSPGGLIASAKAKGKWLQGTVDSRRVRCLTPTVTVPNPSGECVVCFLQRDLRLQDNWALLFAQDAALSLKTPLHVLHLVAPGYCFQRTSRHLQFHLQGVKELAAGLAAHDISFHCFPVVAADAAAAEAEAKGRMQTALQELSPKVVVCDLMPLRCASV</sequence>
<evidence type="ECO:0000313" key="3">
    <source>
        <dbReference type="EMBL" id="CDI86998.1"/>
    </source>
</evidence>
<dbReference type="OrthoDB" id="496749at2759"/>
<proteinExistence type="predicted"/>
<feature type="region of interest" description="Disordered" evidence="1">
    <location>
        <begin position="1"/>
        <end position="57"/>
    </location>
</feature>
<dbReference type="EMBL" id="HG696501">
    <property type="protein sequence ID" value="CDI86998.1"/>
    <property type="molecule type" value="Genomic_DNA"/>
</dbReference>
<accession>U6H6A1</accession>
<feature type="compositionally biased region" description="Basic and acidic residues" evidence="1">
    <location>
        <begin position="1"/>
        <end position="14"/>
    </location>
</feature>
<dbReference type="VEuPathDB" id="ToxoDB:EPH_0023170"/>
<name>U6H6A1_9EIME</name>
<dbReference type="Gene3D" id="3.40.50.620">
    <property type="entry name" value="HUPs"/>
    <property type="match status" value="1"/>
</dbReference>
<reference evidence="3" key="1">
    <citation type="submission" date="2013-10" db="EMBL/GenBank/DDBJ databases">
        <title>Genomic analysis of the causative agents of coccidiosis in chickens.</title>
        <authorList>
            <person name="Reid A.J."/>
            <person name="Blake D."/>
            <person name="Billington K."/>
            <person name="Browne H."/>
            <person name="Dunn M."/>
            <person name="Hung S."/>
            <person name="Kawahara F."/>
            <person name="Miranda-Saavedra D."/>
            <person name="Mourier T."/>
            <person name="Nagra H."/>
            <person name="Otto T.D."/>
            <person name="Rawlings N."/>
            <person name="Sanchez A."/>
            <person name="Sanders M."/>
            <person name="Subramaniam C."/>
            <person name="Tay Y."/>
            <person name="Dear P."/>
            <person name="Doerig C."/>
            <person name="Gruber A."/>
            <person name="Parkinson J."/>
            <person name="Shirley M."/>
            <person name="Wan K.L."/>
            <person name="Berriman M."/>
            <person name="Tomley F."/>
            <person name="Pain A."/>
        </authorList>
    </citation>
    <scope>NUCLEOTIDE SEQUENCE [LARGE SCALE GENOMIC DNA]</scope>
    <source>
        <strain evidence="3">Houghton</strain>
    </source>
</reference>
<evidence type="ECO:0000256" key="1">
    <source>
        <dbReference type="SAM" id="MobiDB-lite"/>
    </source>
</evidence>
<dbReference type="GO" id="GO:0000719">
    <property type="term" value="P:photoreactive repair"/>
    <property type="evidence" value="ECO:0007669"/>
    <property type="project" value="TreeGrafter"/>
</dbReference>
<evidence type="ECO:0000313" key="4">
    <source>
        <dbReference type="Proteomes" id="UP000018201"/>
    </source>
</evidence>
<dbReference type="InterPro" id="IPR006050">
    <property type="entry name" value="DNA_photolyase_N"/>
</dbReference>
<reference evidence="3" key="2">
    <citation type="submission" date="2013-10" db="EMBL/GenBank/DDBJ databases">
        <authorList>
            <person name="Aslett M."/>
        </authorList>
    </citation>
    <scope>NUCLEOTIDE SEQUENCE [LARGE SCALE GENOMIC DNA]</scope>
    <source>
        <strain evidence="3">Houghton</strain>
    </source>
</reference>
<dbReference type="AlphaFoldDB" id="U6H6A1"/>
<dbReference type="Pfam" id="PF00875">
    <property type="entry name" value="DNA_photolyase"/>
    <property type="match status" value="1"/>
</dbReference>
<dbReference type="PANTHER" id="PTHR10211:SF0">
    <property type="entry name" value="DEOXYRIBODIPYRIMIDINE PHOTO-LYASE"/>
    <property type="match status" value="1"/>
</dbReference>
<feature type="domain" description="Photolyase/cryptochrome alpha/beta" evidence="2">
    <location>
        <begin position="91"/>
        <end position="208"/>
    </location>
</feature>
<dbReference type="InterPro" id="IPR052219">
    <property type="entry name" value="Photolyase_Class-2"/>
</dbReference>
<dbReference type="PANTHER" id="PTHR10211">
    <property type="entry name" value="DEOXYRIBODIPYRIMIDINE PHOTOLYASE"/>
    <property type="match status" value="1"/>
</dbReference>
<dbReference type="InterPro" id="IPR036155">
    <property type="entry name" value="Crypto/Photolyase_N_sf"/>
</dbReference>
<keyword evidence="4" id="KW-1185">Reference proteome</keyword>
<protein>
    <submittedName>
        <fullName evidence="3">DNA photolyase, putative</fullName>
    </submittedName>
</protein>
<keyword evidence="3" id="KW-0456">Lyase</keyword>
<evidence type="ECO:0000259" key="2">
    <source>
        <dbReference type="PROSITE" id="PS51645"/>
    </source>
</evidence>